<accession>A0A2G5P840</accession>
<name>A0A2G5P840_9MYCO</name>
<evidence type="ECO:0008006" key="4">
    <source>
        <dbReference type="Google" id="ProtNLM"/>
    </source>
</evidence>
<evidence type="ECO:0000313" key="2">
    <source>
        <dbReference type="EMBL" id="PIB74427.1"/>
    </source>
</evidence>
<organism evidence="2 3">
    <name type="scientific">Mycolicibacterium brumae</name>
    <dbReference type="NCBI Taxonomy" id="85968"/>
    <lineage>
        <taxon>Bacteria</taxon>
        <taxon>Bacillati</taxon>
        <taxon>Actinomycetota</taxon>
        <taxon>Actinomycetes</taxon>
        <taxon>Mycobacteriales</taxon>
        <taxon>Mycobacteriaceae</taxon>
        <taxon>Mycolicibacterium</taxon>
    </lineage>
</organism>
<comment type="caution">
    <text evidence="2">The sequence shown here is derived from an EMBL/GenBank/DDBJ whole genome shotgun (WGS) entry which is preliminary data.</text>
</comment>
<proteinExistence type="predicted"/>
<evidence type="ECO:0000313" key="3">
    <source>
        <dbReference type="Proteomes" id="UP000230551"/>
    </source>
</evidence>
<keyword evidence="3" id="KW-1185">Reference proteome</keyword>
<feature type="region of interest" description="Disordered" evidence="1">
    <location>
        <begin position="188"/>
        <end position="241"/>
    </location>
</feature>
<feature type="compositionally biased region" description="Polar residues" evidence="1">
    <location>
        <begin position="220"/>
        <end position="233"/>
    </location>
</feature>
<protein>
    <recommendedName>
        <fullName evidence="4">DUF4226 domain-containing protein</fullName>
    </recommendedName>
</protein>
<reference evidence="2 3" key="1">
    <citation type="journal article" date="2017" name="Infect. Genet. Evol.">
        <title>The new phylogeny of the genus Mycobacterium: The old and the news.</title>
        <authorList>
            <person name="Tortoli E."/>
            <person name="Fedrizzi T."/>
            <person name="Meehan C.J."/>
            <person name="Trovato A."/>
            <person name="Grottola A."/>
            <person name="Giacobazzi E."/>
            <person name="Serpini G.F."/>
            <person name="Tagliazucchi S."/>
            <person name="Fabio A."/>
            <person name="Bettua C."/>
            <person name="Bertorelli R."/>
            <person name="Frascaro F."/>
            <person name="De Sanctis V."/>
            <person name="Pecorari M."/>
            <person name="Jousson O."/>
            <person name="Segata N."/>
            <person name="Cirillo D.M."/>
        </authorList>
    </citation>
    <scope>NUCLEOTIDE SEQUENCE [LARGE SCALE GENOMIC DNA]</scope>
    <source>
        <strain evidence="2 3">CIP1034565</strain>
    </source>
</reference>
<feature type="region of interest" description="Disordered" evidence="1">
    <location>
        <begin position="479"/>
        <end position="519"/>
    </location>
</feature>
<dbReference type="RefSeq" id="WP_090590166.1">
    <property type="nucleotide sequence ID" value="NZ_CP104302.1"/>
</dbReference>
<dbReference type="OrthoDB" id="4694872at2"/>
<dbReference type="Proteomes" id="UP000230551">
    <property type="component" value="Unassembled WGS sequence"/>
</dbReference>
<dbReference type="AlphaFoldDB" id="A0A2G5P840"/>
<evidence type="ECO:0000256" key="1">
    <source>
        <dbReference type="SAM" id="MobiDB-lite"/>
    </source>
</evidence>
<gene>
    <name evidence="2" type="ORF">CQY22_013240</name>
</gene>
<sequence>MTRPAKSDVYVMDIAPLGALADELDACITTALESSSNVHNTIYNFDWDGAAHDAALIRADRQIAEDHTMLTAMGDLRDAQRDGATTMGPMITTLRTEGQALEADDFTVAEDWTVTDAWHYDAMWSMAQAFGPATVELLKAKQAQRANDAKTATARLQPLADELGAADRKTRAGVVKATEALNLSIGRAPTTASDGKKNGPTIQLVDNETPADGDQPPANPTVNGDGTKPTTETEGVDLDATIPGTGIKIGGDGKSHHPYLNGVLNPLDTDDGTRPIPTGTAVGSDGKQYAFYSQPPYMVPGPDGKLVKNNSFVTPNSAIVDLADPSKIIGHAPVAQASGVYDPATNRMYVVGNPGDGHGRDREMWRSAPIDHNNPNGWASGPWERVPGAVLSGDRENQIIGLKGGGYMLVGAENGGPVTAVAAATPQGLIGQTGGQVVVTNDAAGLIGAYGPTVVTDQFNPATGVDTITLRTSQYALPDAPVNPVTHEQDYDPRTAISTFSVTQPPPPPPAPELTQAPQ</sequence>
<dbReference type="EMBL" id="PDCN02000017">
    <property type="protein sequence ID" value="PIB74427.1"/>
    <property type="molecule type" value="Genomic_DNA"/>
</dbReference>